<dbReference type="InterPro" id="IPR006805">
    <property type="entry name" value="Anth_synth_I_N"/>
</dbReference>
<dbReference type="GO" id="GO:0046820">
    <property type="term" value="F:4-amino-4-deoxychorismate synthase activity"/>
    <property type="evidence" value="ECO:0007669"/>
    <property type="project" value="UniProtKB-EC"/>
</dbReference>
<evidence type="ECO:0000256" key="1">
    <source>
        <dbReference type="ARBA" id="ARBA00013139"/>
    </source>
</evidence>
<comment type="caution">
    <text evidence="5">The sequence shown here is derived from an EMBL/GenBank/DDBJ whole genome shotgun (WGS) entry which is preliminary data.</text>
</comment>
<dbReference type="EC" id="2.6.1.85" evidence="1"/>
<dbReference type="PANTHER" id="PTHR11236:SF50">
    <property type="entry name" value="AMINODEOXYCHORISMATE SYNTHASE COMPONENT 1"/>
    <property type="match status" value="1"/>
</dbReference>
<dbReference type="Gene3D" id="3.60.120.10">
    <property type="entry name" value="Anthranilate synthase"/>
    <property type="match status" value="1"/>
</dbReference>
<proteinExistence type="predicted"/>
<protein>
    <recommendedName>
        <fullName evidence="1">aminodeoxychorismate synthase</fullName>
        <ecNumber evidence="1">2.6.1.85</ecNumber>
    </recommendedName>
</protein>
<keyword evidence="6" id="KW-1185">Reference proteome</keyword>
<dbReference type="Pfam" id="PF00425">
    <property type="entry name" value="Chorismate_bind"/>
    <property type="match status" value="1"/>
</dbReference>
<evidence type="ECO:0000313" key="5">
    <source>
        <dbReference type="EMBL" id="EAS49087.1"/>
    </source>
</evidence>
<sequence length="479" mass="51127">MTGPRRSGHLPGMVYDEIAPLAPQIAAARLRPLGGLAFLDSAMRHATLGRYSYVAAAPFAAFTVDADGAMLDGNRLDGPPLAALDAVLAEHRQEAHPELPPFQGGAIGFIGYEFARHLETLAAPADLDPTKPSLRFDLYDTVLAFDHEADRAFVIGARRAGESDDAPAQARVARFRAALETEAPALGTGARPGGLDWRSNFFADDYRAAIQKVRDYILAGDIYQANVAQTFTARLPDAFDPFALYLRLRRTNAAPFGAYLEHEGLAIASSSPERFLKRDGDTVETRPIKGTAKRSADTEEDRALAEALLASEKDRAENVMIVDLLRNDISRICTAESVEVPVLCGLESYASVHHLVSVVTGTLRPGRTAGDLIAATFPGGSITGAPKIRAMDIITEIENTARGPYCGAIGYLGFDGAMDLNIAIRTVSFEAGTARLSAGGGITVLSDPAAEYEETFTKATRVFAAFDADDGNGAKEGPR</sequence>
<dbReference type="BioCyc" id="AURANTIMONAS:SI859A1_03295-MONOMER"/>
<organism evidence="5 6">
    <name type="scientific">Aurantimonas manganoxydans (strain ATCC BAA-1229 / DSM 21871 / SI85-9A1)</name>
    <dbReference type="NCBI Taxonomy" id="287752"/>
    <lineage>
        <taxon>Bacteria</taxon>
        <taxon>Pseudomonadati</taxon>
        <taxon>Pseudomonadota</taxon>
        <taxon>Alphaproteobacteria</taxon>
        <taxon>Hyphomicrobiales</taxon>
        <taxon>Aurantimonadaceae</taxon>
        <taxon>Aurantimonas</taxon>
    </lineage>
</organism>
<gene>
    <name evidence="5" type="ORF">SI859A1_03295</name>
</gene>
<evidence type="ECO:0000259" key="4">
    <source>
        <dbReference type="Pfam" id="PF04715"/>
    </source>
</evidence>
<keyword evidence="2" id="KW-0808">Transferase</keyword>
<dbReference type="Pfam" id="PF04715">
    <property type="entry name" value="Anth_synt_I_N"/>
    <property type="match status" value="1"/>
</dbReference>
<dbReference type="InterPro" id="IPR019999">
    <property type="entry name" value="Anth_synth_I-like"/>
</dbReference>
<name>Q1YF86_AURMS</name>
<dbReference type="PRINTS" id="PR00095">
    <property type="entry name" value="ANTSNTHASEI"/>
</dbReference>
<feature type="domain" description="Anthranilate synthase component I N-terminal" evidence="4">
    <location>
        <begin position="25"/>
        <end position="153"/>
    </location>
</feature>
<reference evidence="5 6" key="1">
    <citation type="journal article" date="2008" name="Appl. Environ. Microbiol.">
        <title>Genomic insights into Mn(II) oxidation by the marine alphaproteobacterium Aurantimonas sp. strain SI85-9A1.</title>
        <authorList>
            <person name="Dick G.J."/>
            <person name="Podell S."/>
            <person name="Johnson H.A."/>
            <person name="Rivera-Espinoza Y."/>
            <person name="Bernier-Latmani R."/>
            <person name="McCarthy J.K."/>
            <person name="Torpey J.W."/>
            <person name="Clement B.G."/>
            <person name="Gaasterland T."/>
            <person name="Tebo B.M."/>
        </authorList>
    </citation>
    <scope>NUCLEOTIDE SEQUENCE [LARGE SCALE GENOMIC DNA]</scope>
    <source>
        <strain evidence="5 6">SI85-9A1</strain>
    </source>
</reference>
<dbReference type="PANTHER" id="PTHR11236">
    <property type="entry name" value="AMINOBENZOATE/ANTHRANILATE SYNTHASE"/>
    <property type="match status" value="1"/>
</dbReference>
<evidence type="ECO:0000256" key="2">
    <source>
        <dbReference type="ARBA" id="ARBA00022679"/>
    </source>
</evidence>
<dbReference type="Proteomes" id="UP000000321">
    <property type="component" value="Unassembled WGS sequence"/>
</dbReference>
<dbReference type="NCBIfam" id="TIGR00553">
    <property type="entry name" value="pabB"/>
    <property type="match status" value="1"/>
</dbReference>
<dbReference type="SUPFAM" id="SSF56322">
    <property type="entry name" value="ADC synthase"/>
    <property type="match status" value="1"/>
</dbReference>
<dbReference type="HOGENOM" id="CLU_006493_9_3_5"/>
<dbReference type="EMBL" id="AAPJ01000006">
    <property type="protein sequence ID" value="EAS49087.1"/>
    <property type="molecule type" value="Genomic_DNA"/>
</dbReference>
<accession>Q1YF86</accession>
<dbReference type="InterPro" id="IPR005801">
    <property type="entry name" value="ADC_synthase"/>
</dbReference>
<dbReference type="InterPro" id="IPR005802">
    <property type="entry name" value="ADC_synth_comp_1"/>
</dbReference>
<evidence type="ECO:0000259" key="3">
    <source>
        <dbReference type="Pfam" id="PF00425"/>
    </source>
</evidence>
<feature type="domain" description="Chorismate-utilising enzyme C-terminal" evidence="3">
    <location>
        <begin position="204"/>
        <end position="458"/>
    </location>
</feature>
<dbReference type="GO" id="GO:0000162">
    <property type="term" value="P:L-tryptophan biosynthetic process"/>
    <property type="evidence" value="ECO:0007669"/>
    <property type="project" value="TreeGrafter"/>
</dbReference>
<dbReference type="AlphaFoldDB" id="Q1YF86"/>
<evidence type="ECO:0000313" key="6">
    <source>
        <dbReference type="Proteomes" id="UP000000321"/>
    </source>
</evidence>
<dbReference type="GO" id="GO:0009396">
    <property type="term" value="P:folic acid-containing compound biosynthetic process"/>
    <property type="evidence" value="ECO:0007669"/>
    <property type="project" value="InterPro"/>
</dbReference>
<dbReference type="InterPro" id="IPR015890">
    <property type="entry name" value="Chorismate_C"/>
</dbReference>